<dbReference type="GO" id="GO:0004519">
    <property type="term" value="F:endonuclease activity"/>
    <property type="evidence" value="ECO:0007669"/>
    <property type="project" value="UniProtKB-KW"/>
</dbReference>
<dbReference type="RefSeq" id="WP_094035889.1">
    <property type="nucleotide sequence ID" value="NZ_CP022540.1"/>
</dbReference>
<keyword evidence="2" id="KW-0255">Endonuclease</keyword>
<dbReference type="KEGG" id="aht:ANTHELSMS3_03428"/>
<dbReference type="Gene3D" id="1.10.30.50">
    <property type="match status" value="1"/>
</dbReference>
<dbReference type="GO" id="GO:0003676">
    <property type="term" value="F:nucleic acid binding"/>
    <property type="evidence" value="ECO:0007669"/>
    <property type="project" value="InterPro"/>
</dbReference>
<keyword evidence="2" id="KW-0540">Nuclease</keyword>
<reference evidence="2 3" key="1">
    <citation type="submission" date="2017-07" db="EMBL/GenBank/DDBJ databases">
        <title>Genome Sequence of Antarctobacter heliothermus Strain SMS3 Isolated from a culture of the Diatom Skeletonema marinoi.</title>
        <authorList>
            <person name="Topel M."/>
            <person name="Pinder M.I.M."/>
            <person name="Johansson O.N."/>
            <person name="Kourtchenko O."/>
            <person name="Godhe A."/>
            <person name="Clarke A.K."/>
        </authorList>
    </citation>
    <scope>NUCLEOTIDE SEQUENCE [LARGE SCALE GENOMIC DNA]</scope>
    <source>
        <strain evidence="2 3">SMS3</strain>
    </source>
</reference>
<evidence type="ECO:0000313" key="2">
    <source>
        <dbReference type="EMBL" id="ASP22058.1"/>
    </source>
</evidence>
<dbReference type="InterPro" id="IPR002711">
    <property type="entry name" value="HNH"/>
</dbReference>
<name>A0A222E7Q6_9RHOB</name>
<evidence type="ECO:0000259" key="1">
    <source>
        <dbReference type="Pfam" id="PF01844"/>
    </source>
</evidence>
<dbReference type="CDD" id="cd00085">
    <property type="entry name" value="HNHc"/>
    <property type="match status" value="1"/>
</dbReference>
<keyword evidence="3" id="KW-1185">Reference proteome</keyword>
<feature type="domain" description="HNH" evidence="1">
    <location>
        <begin position="30"/>
        <end position="78"/>
    </location>
</feature>
<accession>A0A222E7Q6</accession>
<dbReference type="Proteomes" id="UP000203589">
    <property type="component" value="Chromosome"/>
</dbReference>
<dbReference type="InterPro" id="IPR003615">
    <property type="entry name" value="HNH_nuc"/>
</dbReference>
<gene>
    <name evidence="2" type="ORF">ANTHELSMS3_03428</name>
</gene>
<dbReference type="Pfam" id="PF01844">
    <property type="entry name" value="HNH"/>
    <property type="match status" value="1"/>
</dbReference>
<keyword evidence="2" id="KW-0378">Hydrolase</keyword>
<organism evidence="2 3">
    <name type="scientific">Antarctobacter heliothermus</name>
    <dbReference type="NCBI Taxonomy" id="74033"/>
    <lineage>
        <taxon>Bacteria</taxon>
        <taxon>Pseudomonadati</taxon>
        <taxon>Pseudomonadota</taxon>
        <taxon>Alphaproteobacteria</taxon>
        <taxon>Rhodobacterales</taxon>
        <taxon>Roseobacteraceae</taxon>
        <taxon>Antarctobacter</taxon>
    </lineage>
</organism>
<sequence length="114" mass="12850">MTRKQDRSTIDTARWARVRHGVAERAAFRCETCGRFVGLHGQADHIVPRRRCEEQGIDPFDLANLQWLCAGCHSKKTNAERWEGRTRKDRTAVRRAKVTGRGAYLSALLNGGAS</sequence>
<dbReference type="OrthoDB" id="5292295at2"/>
<proteinExistence type="predicted"/>
<evidence type="ECO:0000313" key="3">
    <source>
        <dbReference type="Proteomes" id="UP000203589"/>
    </source>
</evidence>
<protein>
    <submittedName>
        <fullName evidence="2">HNH endonuclease</fullName>
    </submittedName>
</protein>
<dbReference type="EMBL" id="CP022540">
    <property type="protein sequence ID" value="ASP22058.1"/>
    <property type="molecule type" value="Genomic_DNA"/>
</dbReference>
<dbReference type="GO" id="GO:0008270">
    <property type="term" value="F:zinc ion binding"/>
    <property type="evidence" value="ECO:0007669"/>
    <property type="project" value="InterPro"/>
</dbReference>
<dbReference type="AlphaFoldDB" id="A0A222E7Q6"/>